<evidence type="ECO:0000256" key="14">
    <source>
        <dbReference type="ARBA" id="ARBA00022777"/>
    </source>
</evidence>
<evidence type="ECO:0000256" key="10">
    <source>
        <dbReference type="ARBA" id="ARBA00022692"/>
    </source>
</evidence>
<keyword evidence="8" id="KW-0433">Leucine-rich repeat</keyword>
<evidence type="ECO:0000256" key="21">
    <source>
        <dbReference type="SAM" id="Phobius"/>
    </source>
</evidence>
<dbReference type="FunFam" id="1.10.510.10:FF:000417">
    <property type="entry name" value="Leucine-rich repeat receptor-like protein kinase"/>
    <property type="match status" value="1"/>
</dbReference>
<dbReference type="PANTHER" id="PTHR48056">
    <property type="entry name" value="LRR RECEPTOR-LIKE SERINE/THREONINE-PROTEIN KINASE-RELATED"/>
    <property type="match status" value="1"/>
</dbReference>
<evidence type="ECO:0000256" key="1">
    <source>
        <dbReference type="ARBA" id="ARBA00004162"/>
    </source>
</evidence>
<comment type="caution">
    <text evidence="24">The sequence shown here is derived from an EMBL/GenBank/DDBJ whole genome shotgun (WGS) entry which is preliminary data.</text>
</comment>
<dbReference type="Pfam" id="PF23598">
    <property type="entry name" value="LRR_14"/>
    <property type="match status" value="1"/>
</dbReference>
<keyword evidence="7" id="KW-0597">Phosphoprotein</keyword>
<dbReference type="Gene3D" id="1.10.510.10">
    <property type="entry name" value="Transferase(Phosphotransferase) domain 1"/>
    <property type="match status" value="1"/>
</dbReference>
<keyword evidence="15" id="KW-0067">ATP-binding</keyword>
<dbReference type="Gene3D" id="3.30.200.20">
    <property type="entry name" value="Phosphorylase Kinase, domain 1"/>
    <property type="match status" value="1"/>
</dbReference>
<evidence type="ECO:0000256" key="12">
    <source>
        <dbReference type="ARBA" id="ARBA00022737"/>
    </source>
</evidence>
<dbReference type="GO" id="GO:0005886">
    <property type="term" value="C:plasma membrane"/>
    <property type="evidence" value="ECO:0007669"/>
    <property type="project" value="UniProtKB-SubCell"/>
</dbReference>
<keyword evidence="25" id="KW-1185">Reference proteome</keyword>
<dbReference type="InterPro" id="IPR032675">
    <property type="entry name" value="LRR_dom_sf"/>
</dbReference>
<feature type="signal peptide" evidence="22">
    <location>
        <begin position="1"/>
        <end position="25"/>
    </location>
</feature>
<dbReference type="Gene3D" id="3.80.10.10">
    <property type="entry name" value="Ribonuclease Inhibitor"/>
    <property type="match status" value="3"/>
</dbReference>
<feature type="transmembrane region" description="Helical" evidence="21">
    <location>
        <begin position="631"/>
        <end position="651"/>
    </location>
</feature>
<evidence type="ECO:0000256" key="15">
    <source>
        <dbReference type="ARBA" id="ARBA00022840"/>
    </source>
</evidence>
<dbReference type="GO" id="GO:0009791">
    <property type="term" value="P:post-embryonic development"/>
    <property type="evidence" value="ECO:0007669"/>
    <property type="project" value="UniProtKB-ARBA"/>
</dbReference>
<comment type="catalytic activity">
    <reaction evidence="20">
        <text>L-seryl-[protein] + ATP = O-phospho-L-seryl-[protein] + ADP + H(+)</text>
        <dbReference type="Rhea" id="RHEA:17989"/>
        <dbReference type="Rhea" id="RHEA-COMP:9863"/>
        <dbReference type="Rhea" id="RHEA-COMP:11604"/>
        <dbReference type="ChEBI" id="CHEBI:15378"/>
        <dbReference type="ChEBI" id="CHEBI:29999"/>
        <dbReference type="ChEBI" id="CHEBI:30616"/>
        <dbReference type="ChEBI" id="CHEBI:83421"/>
        <dbReference type="ChEBI" id="CHEBI:456216"/>
        <dbReference type="EC" id="2.7.11.1"/>
    </reaction>
</comment>
<keyword evidence="18" id="KW-0325">Glycoprotein</keyword>
<evidence type="ECO:0000313" key="24">
    <source>
        <dbReference type="EMBL" id="RXH75507.1"/>
    </source>
</evidence>
<evidence type="ECO:0000256" key="20">
    <source>
        <dbReference type="ARBA" id="ARBA00048679"/>
    </source>
</evidence>
<dbReference type="InterPro" id="IPR050647">
    <property type="entry name" value="Plant_LRR-RLKs"/>
</dbReference>
<evidence type="ECO:0000256" key="7">
    <source>
        <dbReference type="ARBA" id="ARBA00022553"/>
    </source>
</evidence>
<dbReference type="InterPro" id="IPR001611">
    <property type="entry name" value="Leu-rich_rpt"/>
</dbReference>
<dbReference type="SUPFAM" id="SSF52047">
    <property type="entry name" value="RNI-like"/>
    <property type="match status" value="1"/>
</dbReference>
<protein>
    <recommendedName>
        <fullName evidence="4">non-specific serine/threonine protein kinase</fullName>
        <ecNumber evidence="4">2.7.11.1</ecNumber>
    </recommendedName>
</protein>
<evidence type="ECO:0000256" key="11">
    <source>
        <dbReference type="ARBA" id="ARBA00022729"/>
    </source>
</evidence>
<dbReference type="Pfam" id="PF00560">
    <property type="entry name" value="LRR_1"/>
    <property type="match status" value="6"/>
</dbReference>
<dbReference type="SMR" id="A0A498I0V8"/>
<dbReference type="EC" id="2.7.11.1" evidence="4"/>
<dbReference type="Proteomes" id="UP000290289">
    <property type="component" value="Chromosome 15"/>
</dbReference>
<evidence type="ECO:0000256" key="19">
    <source>
        <dbReference type="ARBA" id="ARBA00047899"/>
    </source>
</evidence>
<keyword evidence="17 21" id="KW-0472">Membrane</keyword>
<dbReference type="STRING" id="3750.A0A498I0V8"/>
<organism evidence="24 25">
    <name type="scientific">Malus domestica</name>
    <name type="common">Apple</name>
    <name type="synonym">Pyrus malus</name>
    <dbReference type="NCBI Taxonomy" id="3750"/>
    <lineage>
        <taxon>Eukaryota</taxon>
        <taxon>Viridiplantae</taxon>
        <taxon>Streptophyta</taxon>
        <taxon>Embryophyta</taxon>
        <taxon>Tracheophyta</taxon>
        <taxon>Spermatophyta</taxon>
        <taxon>Magnoliopsida</taxon>
        <taxon>eudicotyledons</taxon>
        <taxon>Gunneridae</taxon>
        <taxon>Pentapetalae</taxon>
        <taxon>rosids</taxon>
        <taxon>fabids</taxon>
        <taxon>Rosales</taxon>
        <taxon>Rosaceae</taxon>
        <taxon>Amygdaloideae</taxon>
        <taxon>Maleae</taxon>
        <taxon>Malus</taxon>
    </lineage>
</organism>
<evidence type="ECO:0000256" key="9">
    <source>
        <dbReference type="ARBA" id="ARBA00022679"/>
    </source>
</evidence>
<dbReference type="FunFam" id="3.80.10.10:FF:000077">
    <property type="entry name" value="LRR receptor-like serine/threonine-protein kinase ERL1"/>
    <property type="match status" value="1"/>
</dbReference>
<dbReference type="PANTHER" id="PTHR48056:SF35">
    <property type="entry name" value="LRR RECEPTOR-LIKE SERINE_THREONINE-PROTEIN KINASE HSL2"/>
    <property type="match status" value="1"/>
</dbReference>
<proteinExistence type="inferred from homology"/>
<dbReference type="Pfam" id="PF00069">
    <property type="entry name" value="Pkinase"/>
    <property type="match status" value="1"/>
</dbReference>
<evidence type="ECO:0000259" key="23">
    <source>
        <dbReference type="PROSITE" id="PS50011"/>
    </source>
</evidence>
<dbReference type="SMART" id="SM00220">
    <property type="entry name" value="S_TKc"/>
    <property type="match status" value="1"/>
</dbReference>
<evidence type="ECO:0000256" key="18">
    <source>
        <dbReference type="ARBA" id="ARBA00023180"/>
    </source>
</evidence>
<accession>A0A498I0V8</accession>
<dbReference type="SUPFAM" id="SSF52058">
    <property type="entry name" value="L domain-like"/>
    <property type="match status" value="1"/>
</dbReference>
<feature type="chain" id="PRO_5019844742" description="non-specific serine/threonine protein kinase" evidence="22">
    <location>
        <begin position="26"/>
        <end position="989"/>
    </location>
</feature>
<feature type="domain" description="Protein kinase" evidence="23">
    <location>
        <begin position="685"/>
        <end position="989"/>
    </location>
</feature>
<dbReference type="SUPFAM" id="SSF56112">
    <property type="entry name" value="Protein kinase-like (PK-like)"/>
    <property type="match status" value="1"/>
</dbReference>
<evidence type="ECO:0000256" key="16">
    <source>
        <dbReference type="ARBA" id="ARBA00022989"/>
    </source>
</evidence>
<dbReference type="Pfam" id="PF08263">
    <property type="entry name" value="LRRNT_2"/>
    <property type="match status" value="1"/>
</dbReference>
<dbReference type="InterPro" id="IPR055414">
    <property type="entry name" value="LRR_R13L4/SHOC2-like"/>
</dbReference>
<keyword evidence="14" id="KW-0418">Kinase</keyword>
<dbReference type="GO" id="GO:0004674">
    <property type="term" value="F:protein serine/threonine kinase activity"/>
    <property type="evidence" value="ECO:0007669"/>
    <property type="project" value="UniProtKB-KW"/>
</dbReference>
<keyword evidence="10 21" id="KW-0812">Transmembrane</keyword>
<keyword evidence="5" id="KW-1003">Cell membrane</keyword>
<dbReference type="FunFam" id="3.80.10.10:FF:000233">
    <property type="entry name" value="Leucine-rich repeat receptor-like protein kinase TDR"/>
    <property type="match status" value="1"/>
</dbReference>
<keyword evidence="9" id="KW-0808">Transferase</keyword>
<dbReference type="InterPro" id="IPR013210">
    <property type="entry name" value="LRR_N_plant-typ"/>
</dbReference>
<keyword evidence="16 21" id="KW-1133">Transmembrane helix</keyword>
<dbReference type="FunFam" id="3.80.10.10:FF:000453">
    <property type="entry name" value="Leucine-rich receptor-like protein kinase family protein"/>
    <property type="match status" value="1"/>
</dbReference>
<comment type="subcellular location">
    <subcellularLocation>
        <location evidence="1">Cell membrane</location>
        <topology evidence="1">Single-pass membrane protein</topology>
    </subcellularLocation>
    <subcellularLocation>
        <location evidence="2">Membrane</location>
        <topology evidence="2">Single-pass type I membrane protein</topology>
    </subcellularLocation>
</comment>
<reference evidence="24 25" key="1">
    <citation type="submission" date="2018-10" db="EMBL/GenBank/DDBJ databases">
        <title>A high-quality apple genome assembly.</title>
        <authorList>
            <person name="Hu J."/>
        </authorList>
    </citation>
    <scope>NUCLEOTIDE SEQUENCE [LARGE SCALE GENOMIC DNA]</scope>
    <source>
        <strain evidence="25">cv. HFTH1</strain>
        <tissue evidence="24">Young leaf</tissue>
    </source>
</reference>
<dbReference type="GO" id="GO:0033612">
    <property type="term" value="F:receptor serine/threonine kinase binding"/>
    <property type="evidence" value="ECO:0007669"/>
    <property type="project" value="TreeGrafter"/>
</dbReference>
<keyword evidence="13" id="KW-0547">Nucleotide-binding</keyword>
<dbReference type="EMBL" id="RDQH01000341">
    <property type="protein sequence ID" value="RXH75507.1"/>
    <property type="molecule type" value="Genomic_DNA"/>
</dbReference>
<comment type="catalytic activity">
    <reaction evidence="19">
        <text>L-threonyl-[protein] + ATP = O-phospho-L-threonyl-[protein] + ADP + H(+)</text>
        <dbReference type="Rhea" id="RHEA:46608"/>
        <dbReference type="Rhea" id="RHEA-COMP:11060"/>
        <dbReference type="Rhea" id="RHEA-COMP:11605"/>
        <dbReference type="ChEBI" id="CHEBI:15378"/>
        <dbReference type="ChEBI" id="CHEBI:30013"/>
        <dbReference type="ChEBI" id="CHEBI:30616"/>
        <dbReference type="ChEBI" id="CHEBI:61977"/>
        <dbReference type="ChEBI" id="CHEBI:456216"/>
        <dbReference type="EC" id="2.7.11.1"/>
    </reaction>
</comment>
<dbReference type="InterPro" id="IPR011009">
    <property type="entry name" value="Kinase-like_dom_sf"/>
</dbReference>
<evidence type="ECO:0000256" key="4">
    <source>
        <dbReference type="ARBA" id="ARBA00012513"/>
    </source>
</evidence>
<dbReference type="GO" id="GO:0006952">
    <property type="term" value="P:defense response"/>
    <property type="evidence" value="ECO:0007669"/>
    <property type="project" value="UniProtKB-ARBA"/>
</dbReference>
<evidence type="ECO:0000256" key="6">
    <source>
        <dbReference type="ARBA" id="ARBA00022527"/>
    </source>
</evidence>
<keyword evidence="12" id="KW-0677">Repeat</keyword>
<evidence type="ECO:0000256" key="2">
    <source>
        <dbReference type="ARBA" id="ARBA00004479"/>
    </source>
</evidence>
<sequence>MTQLTPLMPLLVLFSALSCILTVAASLAGDTQNLIRVKAQLSDPDGKLDDWVPGSGHNPCNWTGITCDRDNHSVLAVNLSVFGVSGGFPFGFCSIRTLQNLSLSANLINGSLQTNTLSLCSHLHVLELHDNLLVGTLPEFQPEFTDLRILNLINNNFTGDIPASFGRFPSLQVLMLSGNLLTGTIPKFLGNLTELTRLELAINPLKLGELPSEIGNLTKLQTLFAPQCNIRGRLPDSIGNLVSLMNLDLSTNFLSGPIPASIGGLRSVTQIELYENHLFGELPESIGNLTSLRNLDLSLNAFTGKIPETIAGLQLESLNLNDNLLSGELPPILASNPKLRQFKIFNNSFSGSLPENLGRYSDLAEVDVSTNTFSGELPKFLCYQKKLWNFIAMANHFSGNLPDTLNECHSLGYVRIEFNELDGVVSDKFWGLTGLYFVTMNNNRFNGSVSPSISAATKFSTLKISSNSFSGELPSAICKLTNLSSLDVSRNKFSGDLPPCITELKILQRLKMEENMFSGEIPSAVSSWTQLTELNLSHNGITGRIPPQLGYLPVLNYLDLSENILTGEIPSELTKLRLNQFNVSNNKLYGKIPAGFDCSPFNLGLVGNPNLCSPDLDHFPTCSKPRSPTPILIAILSVCVVLVLGSVLSYLKFRSKAFGGKTKRLCRVTTFQRVGFNEEEVMRSLTKENLIATGGSGHVYKVKLKTGQTVAVKKLWGGARKPETESVFLSEVGTLGRIRHGNIVKLVFCCSGEDSRILGYEYMENGSLGDCLHAEKVGPLADWAKRYDIAVGSAHGLAYLHHDCAPAIVHRDVKSNNILLDKDWTPLVADFGLAKTLHPDMGAGGGAMSRIAGSYGYIAPEYAYTLQVTEKSDVYSFGVVLLELITGKSPNDSSFGENTDIVKWVREAAMSSPEGGEGSNDEGFCGTNLCQIIDPRIDPSTCNYEEIQKVLKVALLCTAAFPINRPSMRRVVELLRDQKPSRPSKMISL</sequence>
<dbReference type="PROSITE" id="PS00108">
    <property type="entry name" value="PROTEIN_KINASE_ST"/>
    <property type="match status" value="1"/>
</dbReference>
<evidence type="ECO:0000256" key="22">
    <source>
        <dbReference type="SAM" id="SignalP"/>
    </source>
</evidence>
<dbReference type="GO" id="GO:0051707">
    <property type="term" value="P:response to other organism"/>
    <property type="evidence" value="ECO:0007669"/>
    <property type="project" value="UniProtKB-ARBA"/>
</dbReference>
<dbReference type="PROSITE" id="PS50011">
    <property type="entry name" value="PROTEIN_KINASE_DOM"/>
    <property type="match status" value="1"/>
</dbReference>
<evidence type="ECO:0000313" key="25">
    <source>
        <dbReference type="Proteomes" id="UP000290289"/>
    </source>
</evidence>
<evidence type="ECO:0000256" key="13">
    <source>
        <dbReference type="ARBA" id="ARBA00022741"/>
    </source>
</evidence>
<dbReference type="InterPro" id="IPR008271">
    <property type="entry name" value="Ser/Thr_kinase_AS"/>
</dbReference>
<dbReference type="GO" id="GO:0005524">
    <property type="term" value="F:ATP binding"/>
    <property type="evidence" value="ECO:0007669"/>
    <property type="project" value="UniProtKB-KW"/>
</dbReference>
<evidence type="ECO:0000256" key="5">
    <source>
        <dbReference type="ARBA" id="ARBA00022475"/>
    </source>
</evidence>
<gene>
    <name evidence="24" type="ORF">DVH24_030228</name>
</gene>
<evidence type="ECO:0000256" key="8">
    <source>
        <dbReference type="ARBA" id="ARBA00022614"/>
    </source>
</evidence>
<keyword evidence="11 22" id="KW-0732">Signal</keyword>
<comment type="similarity">
    <text evidence="3">Belongs to the protein kinase superfamily. Ser/Thr protein kinase family.</text>
</comment>
<name>A0A498I0V8_MALDO</name>
<dbReference type="AlphaFoldDB" id="A0A498I0V8"/>
<keyword evidence="6" id="KW-0723">Serine/threonine-protein kinase</keyword>
<dbReference type="InterPro" id="IPR000719">
    <property type="entry name" value="Prot_kinase_dom"/>
</dbReference>
<evidence type="ECO:0000256" key="3">
    <source>
        <dbReference type="ARBA" id="ARBA00008684"/>
    </source>
</evidence>
<evidence type="ECO:0000256" key="17">
    <source>
        <dbReference type="ARBA" id="ARBA00023136"/>
    </source>
</evidence>